<proteinExistence type="predicted"/>
<reference evidence="3" key="1">
    <citation type="submission" date="2016-06" db="EMBL/GenBank/DDBJ databases">
        <title>Parallel loss of symbiosis genes in relatives of nitrogen-fixing non-legume Parasponia.</title>
        <authorList>
            <person name="Van Velzen R."/>
            <person name="Holmer R."/>
            <person name="Bu F."/>
            <person name="Rutten L."/>
            <person name="Van Zeijl A."/>
            <person name="Liu W."/>
            <person name="Santuari L."/>
            <person name="Cao Q."/>
            <person name="Sharma T."/>
            <person name="Shen D."/>
            <person name="Roswanjaya Y."/>
            <person name="Wardhani T."/>
            <person name="Kalhor M.S."/>
            <person name="Jansen J."/>
            <person name="Van den Hoogen J."/>
            <person name="Gungor B."/>
            <person name="Hartog M."/>
            <person name="Hontelez J."/>
            <person name="Verver J."/>
            <person name="Yang W.-C."/>
            <person name="Schijlen E."/>
            <person name="Repin R."/>
            <person name="Schilthuizen M."/>
            <person name="Schranz E."/>
            <person name="Heidstra R."/>
            <person name="Miyata K."/>
            <person name="Fedorova E."/>
            <person name="Kohlen W."/>
            <person name="Bisseling T."/>
            <person name="Smit S."/>
            <person name="Geurts R."/>
        </authorList>
    </citation>
    <scope>NUCLEOTIDE SEQUENCE [LARGE SCALE GENOMIC DNA]</scope>
    <source>
        <strain evidence="3">cv. WU1-14</strain>
    </source>
</reference>
<sequence length="318" mass="34823">MEQADRTRVQRPAAPPDIVPAEAVLVPAVVNGLHVPGEDQQERRQRTQIVNPLLPLHLHPVLDPLPVIAFPPPHQIHDHYSRVEVTGSSRPEHPGQNRVGPEPVREVLGEVGVAVLRGPDDARPRQGRAPELVDVVDDDHVGVKVDDPVDAGIEDVAEVVPGVVQRILQGLPDRGRDEVDDRVLPKDVDLEPERGERGSYELTQDAGARPVELGRDEVEEDVVRARGVLQDGVYGGYGAPEVLPVQSHGHVDQRRVTRRGHSLALAEADDASVRSGAVGSVAVLRSLGEPEQPIWRPELGAAHRRERPNPEAKRRRKE</sequence>
<dbReference type="EMBL" id="JXTB01000309">
    <property type="protein sequence ID" value="PON46547.1"/>
    <property type="molecule type" value="Genomic_DNA"/>
</dbReference>
<feature type="compositionally biased region" description="Basic and acidic residues" evidence="1">
    <location>
        <begin position="301"/>
        <end position="312"/>
    </location>
</feature>
<keyword evidence="3" id="KW-1185">Reference proteome</keyword>
<dbReference type="OrthoDB" id="1747734at2759"/>
<name>A0A2P5BCM0_PARAD</name>
<feature type="region of interest" description="Disordered" evidence="1">
    <location>
        <begin position="287"/>
        <end position="318"/>
    </location>
</feature>
<feature type="region of interest" description="Disordered" evidence="1">
    <location>
        <begin position="175"/>
        <end position="195"/>
    </location>
</feature>
<dbReference type="AlphaFoldDB" id="A0A2P5BCM0"/>
<evidence type="ECO:0000313" key="3">
    <source>
        <dbReference type="Proteomes" id="UP000237105"/>
    </source>
</evidence>
<gene>
    <name evidence="2" type="ORF">PanWU01x14_250790</name>
</gene>
<comment type="caution">
    <text evidence="2">The sequence shown here is derived from an EMBL/GenBank/DDBJ whole genome shotgun (WGS) entry which is preliminary data.</text>
</comment>
<organism evidence="2 3">
    <name type="scientific">Parasponia andersonii</name>
    <name type="common">Sponia andersonii</name>
    <dbReference type="NCBI Taxonomy" id="3476"/>
    <lineage>
        <taxon>Eukaryota</taxon>
        <taxon>Viridiplantae</taxon>
        <taxon>Streptophyta</taxon>
        <taxon>Embryophyta</taxon>
        <taxon>Tracheophyta</taxon>
        <taxon>Spermatophyta</taxon>
        <taxon>Magnoliopsida</taxon>
        <taxon>eudicotyledons</taxon>
        <taxon>Gunneridae</taxon>
        <taxon>Pentapetalae</taxon>
        <taxon>rosids</taxon>
        <taxon>fabids</taxon>
        <taxon>Rosales</taxon>
        <taxon>Cannabaceae</taxon>
        <taxon>Parasponia</taxon>
    </lineage>
</organism>
<evidence type="ECO:0000313" key="2">
    <source>
        <dbReference type="EMBL" id="PON46547.1"/>
    </source>
</evidence>
<evidence type="ECO:0000256" key="1">
    <source>
        <dbReference type="SAM" id="MobiDB-lite"/>
    </source>
</evidence>
<accession>A0A2P5BCM0</accession>
<dbReference type="Proteomes" id="UP000237105">
    <property type="component" value="Unassembled WGS sequence"/>
</dbReference>
<protein>
    <submittedName>
        <fullName evidence="2">Uncharacterized protein</fullName>
    </submittedName>
</protein>